<dbReference type="RefSeq" id="WP_327967226.1">
    <property type="nucleotide sequence ID" value="NZ_JARMQG010000084.1"/>
</dbReference>
<accession>A0ABU6N7Z2</accession>
<dbReference type="InterPro" id="IPR001387">
    <property type="entry name" value="Cro/C1-type_HTH"/>
</dbReference>
<dbReference type="InterPro" id="IPR010982">
    <property type="entry name" value="Lambda_DNA-bd_dom_sf"/>
</dbReference>
<keyword evidence="3" id="KW-1185">Reference proteome</keyword>
<dbReference type="PROSITE" id="PS50943">
    <property type="entry name" value="HTH_CROC1"/>
    <property type="match status" value="1"/>
</dbReference>
<organism evidence="2 3">
    <name type="scientific">Bacillus xiapuensis</name>
    <dbReference type="NCBI Taxonomy" id="2014075"/>
    <lineage>
        <taxon>Bacteria</taxon>
        <taxon>Bacillati</taxon>
        <taxon>Bacillota</taxon>
        <taxon>Bacilli</taxon>
        <taxon>Bacillales</taxon>
        <taxon>Bacillaceae</taxon>
        <taxon>Bacillus</taxon>
    </lineage>
</organism>
<proteinExistence type="predicted"/>
<dbReference type="CDD" id="cd00093">
    <property type="entry name" value="HTH_XRE"/>
    <property type="match status" value="1"/>
</dbReference>
<gene>
    <name evidence="2" type="ORF">P4447_07620</name>
</gene>
<feature type="domain" description="HTH cro/C1-type" evidence="1">
    <location>
        <begin position="35"/>
        <end position="81"/>
    </location>
</feature>
<evidence type="ECO:0000313" key="2">
    <source>
        <dbReference type="EMBL" id="MED3562321.1"/>
    </source>
</evidence>
<dbReference type="EMBL" id="JARMQG010000084">
    <property type="protein sequence ID" value="MED3562321.1"/>
    <property type="molecule type" value="Genomic_DNA"/>
</dbReference>
<dbReference type="Pfam" id="PF01381">
    <property type="entry name" value="HTH_3"/>
    <property type="match status" value="1"/>
</dbReference>
<sequence length="81" mass="9227">MKDLNELTKELYNKYPKIRPTCEENSEELAQLIFALRIRNKLSQKELADLSGVDANTIYIIEGGSKYVGDETYSKVLSVLN</sequence>
<dbReference type="SUPFAM" id="SSF47413">
    <property type="entry name" value="lambda repressor-like DNA-binding domains"/>
    <property type="match status" value="1"/>
</dbReference>
<protein>
    <submittedName>
        <fullName evidence="2">Helix-turn-helix domain-containing protein</fullName>
    </submittedName>
</protein>
<comment type="caution">
    <text evidence="2">The sequence shown here is derived from an EMBL/GenBank/DDBJ whole genome shotgun (WGS) entry which is preliminary data.</text>
</comment>
<dbReference type="Proteomes" id="UP001330749">
    <property type="component" value="Unassembled WGS sequence"/>
</dbReference>
<evidence type="ECO:0000313" key="3">
    <source>
        <dbReference type="Proteomes" id="UP001330749"/>
    </source>
</evidence>
<dbReference type="Gene3D" id="1.10.260.40">
    <property type="entry name" value="lambda repressor-like DNA-binding domains"/>
    <property type="match status" value="1"/>
</dbReference>
<evidence type="ECO:0000259" key="1">
    <source>
        <dbReference type="PROSITE" id="PS50943"/>
    </source>
</evidence>
<reference evidence="2 3" key="1">
    <citation type="submission" date="2023-03" db="EMBL/GenBank/DDBJ databases">
        <title>Bacillus Genome Sequencing.</title>
        <authorList>
            <person name="Dunlap C."/>
        </authorList>
    </citation>
    <scope>NUCLEOTIDE SEQUENCE [LARGE SCALE GENOMIC DNA]</scope>
    <source>
        <strain evidence="2 3">B-14544</strain>
    </source>
</reference>
<name>A0ABU6N7Z2_9BACI</name>